<dbReference type="Proteomes" id="UP000093000">
    <property type="component" value="Unassembled WGS sequence"/>
</dbReference>
<sequence>MKDFWTTEPCDWTITNYLFKLFAQDPALTRRSASNRLINDSTIIKNHVIAGTIAETMASTMSSFTQNSRGKKTFNAFFVNHATQMTEETLKYDVQKTRLKSAMAEQVANEEEKENARKRLMDGNDCEGGPSRRTKASRRKVCTVIDDNQTSEQDEDYDHNDSGDDKKDSIWEEWKQFLDDQENMNCFMQLSPERHKVIWCGKLVRRRSCLPPELYDKLNQEIPLVTMQDINPCLAEMSSAVFDAESNTEMQSCIELLNCVVLNDPVFIAEKKLIVDICRTLNDYIYDNCGLEVLQKSESCYRSYLFDKCLMATTKYLRNVNHDVTFFPGEIELNSMTTQLKQKGMNDGRYKYNADGTLIANNFSAIEILLTEVSSGYGSNEAGKISFDHYKAMFGMLAMIRTVAQLCEKASFSIFAKLKIHFLHAHGNSIRHWSMSTQAPGIYIMTKEQRVNVPISFSEKDIKILPFICFFKTLVIACEETLSVLKELRQEHKTILRSKGQRPQKLSSIINPTIIRLNEGKHTSIVAEHGPMSVPNSPNPYPVLT</sequence>
<dbReference type="OrthoDB" id="2266444at2759"/>
<comment type="caution">
    <text evidence="2">The sequence shown here is derived from an EMBL/GenBank/DDBJ whole genome shotgun (WGS) entry which is preliminary data.</text>
</comment>
<keyword evidence="3" id="KW-1185">Reference proteome</keyword>
<dbReference type="AlphaFoldDB" id="A0A1C7MWH5"/>
<protein>
    <submittedName>
        <fullName evidence="2">Uncharacterized protein</fullName>
    </submittedName>
</protein>
<name>A0A1C7MWH5_9FUNG</name>
<evidence type="ECO:0000256" key="1">
    <source>
        <dbReference type="SAM" id="MobiDB-lite"/>
    </source>
</evidence>
<dbReference type="EMBL" id="LUGH01001337">
    <property type="protein sequence ID" value="OBZ81235.1"/>
    <property type="molecule type" value="Genomic_DNA"/>
</dbReference>
<feature type="compositionally biased region" description="Basic residues" evidence="1">
    <location>
        <begin position="132"/>
        <end position="141"/>
    </location>
</feature>
<gene>
    <name evidence="2" type="ORF">A0J61_10716</name>
</gene>
<reference evidence="2 3" key="1">
    <citation type="submission" date="2016-03" db="EMBL/GenBank/DDBJ databases">
        <title>Choanephora cucurbitarum.</title>
        <authorList>
            <person name="Min B."/>
            <person name="Park H."/>
            <person name="Park J.-H."/>
            <person name="Shin H.-D."/>
            <person name="Choi I.-G."/>
        </authorList>
    </citation>
    <scope>NUCLEOTIDE SEQUENCE [LARGE SCALE GENOMIC DNA]</scope>
    <source>
        <strain evidence="2 3">KUS-F28377</strain>
    </source>
</reference>
<dbReference type="InParanoid" id="A0A1C7MWH5"/>
<evidence type="ECO:0000313" key="3">
    <source>
        <dbReference type="Proteomes" id="UP000093000"/>
    </source>
</evidence>
<accession>A0A1C7MWH5</accession>
<evidence type="ECO:0000313" key="2">
    <source>
        <dbReference type="EMBL" id="OBZ81235.1"/>
    </source>
</evidence>
<organism evidence="2 3">
    <name type="scientific">Choanephora cucurbitarum</name>
    <dbReference type="NCBI Taxonomy" id="101091"/>
    <lineage>
        <taxon>Eukaryota</taxon>
        <taxon>Fungi</taxon>
        <taxon>Fungi incertae sedis</taxon>
        <taxon>Mucoromycota</taxon>
        <taxon>Mucoromycotina</taxon>
        <taxon>Mucoromycetes</taxon>
        <taxon>Mucorales</taxon>
        <taxon>Mucorineae</taxon>
        <taxon>Choanephoraceae</taxon>
        <taxon>Choanephoroideae</taxon>
        <taxon>Choanephora</taxon>
    </lineage>
</organism>
<proteinExistence type="predicted"/>
<feature type="region of interest" description="Disordered" evidence="1">
    <location>
        <begin position="104"/>
        <end position="165"/>
    </location>
</feature>